<dbReference type="AlphaFoldDB" id="A0AAW0BMS9"/>
<comment type="caution">
    <text evidence="1">The sequence shown here is derived from an EMBL/GenBank/DDBJ whole genome shotgun (WGS) entry which is preliminary data.</text>
</comment>
<name>A0AAW0BMS9_9AGAR</name>
<dbReference type="EMBL" id="JAWWNJ010000028">
    <property type="protein sequence ID" value="KAK7028544.1"/>
    <property type="molecule type" value="Genomic_DNA"/>
</dbReference>
<protein>
    <submittedName>
        <fullName evidence="1">CFS1-like protein</fullName>
    </submittedName>
</protein>
<dbReference type="PANTHER" id="PTHR43667:SF2">
    <property type="entry name" value="FATTY ACID C-METHYL TRANSFERASE"/>
    <property type="match status" value="1"/>
</dbReference>
<dbReference type="InterPro" id="IPR050723">
    <property type="entry name" value="CFA/CMAS"/>
</dbReference>
<proteinExistence type="predicted"/>
<keyword evidence="2" id="KW-1185">Reference proteome</keyword>
<dbReference type="SUPFAM" id="SSF53335">
    <property type="entry name" value="S-adenosyl-L-methionine-dependent methyltransferases"/>
    <property type="match status" value="1"/>
</dbReference>
<evidence type="ECO:0000313" key="2">
    <source>
        <dbReference type="Proteomes" id="UP001362999"/>
    </source>
</evidence>
<dbReference type="Proteomes" id="UP001362999">
    <property type="component" value="Unassembled WGS sequence"/>
</dbReference>
<sequence>MPTLHASTQLLKTHTTHPPYSVFRMLDNIWSSFAEALTSTVLRVLHPIAERTVLNALTSIKTGKITLITDPSSSESTTHRFGDPNATDLQATIRVNSAAFYTRIALFTDLGLAESFMFGDIDCDDISTLIQILILNRPTLTHHTSSLLASALSHGRRLTSTKFLGTLINSRANISAHYDLGNTLFKAFLSQNMDYSCAIFKNYNEDLNPVPTIRESLEDAQLRKVRLVLKKANIQPGQRVLEIGTGWASLAILAAKTFNCTIHTLTLSSNQAALVRTLIEHAGLSSKITVHIMDFRSFPVTFPALAGTFDSFISIEMIEHVGKDFLNDYWRVVDWALKEGTGRGVVQVITLPESRVASYDAGVDFVQKWVLFPGGYLPSLTLLIESLSSGSQSRLIVDSVLNIGPHYPRTLREWKRNFLANWKDVIAKALVEEYNLDAEGLEVFRRKWICADYSEAGLKTRTLGDHIITFTREGNIEFGCDVEVDF</sequence>
<gene>
    <name evidence="1" type="ORF">R3P38DRAFT_2525750</name>
</gene>
<dbReference type="CDD" id="cd02440">
    <property type="entry name" value="AdoMet_MTases"/>
    <property type="match status" value="1"/>
</dbReference>
<reference evidence="1 2" key="1">
    <citation type="journal article" date="2024" name="J Genomics">
        <title>Draft genome sequencing and assembly of Favolaschia claudopus CIRM-BRFM 2984 isolated from oak limbs.</title>
        <authorList>
            <person name="Navarro D."/>
            <person name="Drula E."/>
            <person name="Chaduli D."/>
            <person name="Cazenave R."/>
            <person name="Ahrendt S."/>
            <person name="Wang J."/>
            <person name="Lipzen A."/>
            <person name="Daum C."/>
            <person name="Barry K."/>
            <person name="Grigoriev I.V."/>
            <person name="Favel A."/>
            <person name="Rosso M.N."/>
            <person name="Martin F."/>
        </authorList>
    </citation>
    <scope>NUCLEOTIDE SEQUENCE [LARGE SCALE GENOMIC DNA]</scope>
    <source>
        <strain evidence="1 2">CIRM-BRFM 2984</strain>
    </source>
</reference>
<dbReference type="PANTHER" id="PTHR43667">
    <property type="entry name" value="CYCLOPROPANE-FATTY-ACYL-PHOSPHOLIPID SYNTHASE"/>
    <property type="match status" value="1"/>
</dbReference>
<organism evidence="1 2">
    <name type="scientific">Favolaschia claudopus</name>
    <dbReference type="NCBI Taxonomy" id="2862362"/>
    <lineage>
        <taxon>Eukaryota</taxon>
        <taxon>Fungi</taxon>
        <taxon>Dikarya</taxon>
        <taxon>Basidiomycota</taxon>
        <taxon>Agaricomycotina</taxon>
        <taxon>Agaricomycetes</taxon>
        <taxon>Agaricomycetidae</taxon>
        <taxon>Agaricales</taxon>
        <taxon>Marasmiineae</taxon>
        <taxon>Mycenaceae</taxon>
        <taxon>Favolaschia</taxon>
    </lineage>
</organism>
<dbReference type="InterPro" id="IPR029063">
    <property type="entry name" value="SAM-dependent_MTases_sf"/>
</dbReference>
<dbReference type="Gene3D" id="3.40.50.150">
    <property type="entry name" value="Vaccinia Virus protein VP39"/>
    <property type="match status" value="1"/>
</dbReference>
<dbReference type="Pfam" id="PF02353">
    <property type="entry name" value="CMAS"/>
    <property type="match status" value="1"/>
</dbReference>
<accession>A0AAW0BMS9</accession>
<evidence type="ECO:0000313" key="1">
    <source>
        <dbReference type="EMBL" id="KAK7028544.1"/>
    </source>
</evidence>